<keyword evidence="8" id="KW-0129">CBS domain</keyword>
<dbReference type="PROSITE" id="PS51371">
    <property type="entry name" value="CBS"/>
    <property type="match status" value="2"/>
</dbReference>
<evidence type="ECO:0000256" key="1">
    <source>
        <dbReference type="ARBA" id="ARBA00004141"/>
    </source>
</evidence>
<accession>A0ABT8H6L9</accession>
<evidence type="ECO:0000256" key="6">
    <source>
        <dbReference type="ARBA" id="ARBA00022989"/>
    </source>
</evidence>
<dbReference type="PANTHER" id="PTHR41394:SF8">
    <property type="entry name" value="MAGNESIUM TRANSPORTER MGTE"/>
    <property type="match status" value="1"/>
</dbReference>
<dbReference type="InterPro" id="IPR006668">
    <property type="entry name" value="Mg_transptr_MgtE_intracell_dom"/>
</dbReference>
<evidence type="ECO:0000256" key="8">
    <source>
        <dbReference type="PROSITE-ProRule" id="PRU00703"/>
    </source>
</evidence>
<keyword evidence="6 9" id="KW-1133">Transmembrane helix</keyword>
<keyword evidence="12" id="KW-1185">Reference proteome</keyword>
<protein>
    <recommendedName>
        <fullName evidence="9">Magnesium transporter MgtE</fullName>
    </recommendedName>
</protein>
<evidence type="ECO:0000313" key="12">
    <source>
        <dbReference type="Proteomes" id="UP001172687"/>
    </source>
</evidence>
<dbReference type="NCBIfam" id="TIGR00400">
    <property type="entry name" value="mgtE"/>
    <property type="match status" value="1"/>
</dbReference>
<evidence type="ECO:0000313" key="11">
    <source>
        <dbReference type="EMBL" id="MDN4516406.1"/>
    </source>
</evidence>
<feature type="domain" description="CBS" evidence="10">
    <location>
        <begin position="206"/>
        <end position="262"/>
    </location>
</feature>
<proteinExistence type="inferred from homology"/>
<feature type="transmembrane region" description="Helical" evidence="9">
    <location>
        <begin position="316"/>
        <end position="343"/>
    </location>
</feature>
<evidence type="ECO:0000256" key="7">
    <source>
        <dbReference type="ARBA" id="ARBA00023136"/>
    </source>
</evidence>
<comment type="function">
    <text evidence="9">Acts as a magnesium transporter.</text>
</comment>
<comment type="subcellular location">
    <subcellularLocation>
        <location evidence="9">Cell membrane</location>
        <topology evidence="9">Multi-pass membrane protein</topology>
    </subcellularLocation>
    <subcellularLocation>
        <location evidence="1">Membrane</location>
        <topology evidence="1">Multi-pass membrane protein</topology>
    </subcellularLocation>
</comment>
<dbReference type="SMART" id="SM00116">
    <property type="entry name" value="CBS"/>
    <property type="match status" value="2"/>
</dbReference>
<feature type="transmembrane region" description="Helical" evidence="9">
    <location>
        <begin position="390"/>
        <end position="413"/>
    </location>
</feature>
<dbReference type="InterPro" id="IPR006667">
    <property type="entry name" value="SLC41_membr_dom"/>
</dbReference>
<comment type="caution">
    <text evidence="9">Lacks conserved residue(s) required for the propagation of feature annotation.</text>
</comment>
<dbReference type="InterPro" id="IPR036739">
    <property type="entry name" value="SLC41_membr_dom_sf"/>
</dbReference>
<organism evidence="11 12">
    <name type="scientific">Mycolicibacterium austroafricanum</name>
    <name type="common">Mycobacterium austroafricanum</name>
    <dbReference type="NCBI Taxonomy" id="39687"/>
    <lineage>
        <taxon>Bacteria</taxon>
        <taxon>Bacillati</taxon>
        <taxon>Actinomycetota</taxon>
        <taxon>Actinomycetes</taxon>
        <taxon>Mycobacteriales</taxon>
        <taxon>Mycobacteriaceae</taxon>
        <taxon>Mycolicibacterium</taxon>
    </lineage>
</organism>
<keyword evidence="7 9" id="KW-0472">Membrane</keyword>
<dbReference type="SUPFAM" id="SSF54631">
    <property type="entry name" value="CBS-domain pair"/>
    <property type="match status" value="1"/>
</dbReference>
<comment type="similarity">
    <text evidence="2 9">Belongs to the SLC41A transporter family.</text>
</comment>
<dbReference type="Gene3D" id="3.10.580.10">
    <property type="entry name" value="CBS-domain"/>
    <property type="match status" value="1"/>
</dbReference>
<dbReference type="InterPro" id="IPR038076">
    <property type="entry name" value="MgtE_N_sf"/>
</dbReference>
<keyword evidence="3 9" id="KW-0813">Transport</keyword>
<dbReference type="Pfam" id="PF03448">
    <property type="entry name" value="MgtE_N"/>
    <property type="match status" value="1"/>
</dbReference>
<dbReference type="SMART" id="SM00924">
    <property type="entry name" value="MgtE_N"/>
    <property type="match status" value="1"/>
</dbReference>
<dbReference type="Pfam" id="PF01769">
    <property type="entry name" value="MgtE"/>
    <property type="match status" value="1"/>
</dbReference>
<keyword evidence="9" id="KW-1003">Cell membrane</keyword>
<evidence type="ECO:0000256" key="5">
    <source>
        <dbReference type="ARBA" id="ARBA00022842"/>
    </source>
</evidence>
<feature type="domain" description="CBS" evidence="10">
    <location>
        <begin position="138"/>
        <end position="204"/>
    </location>
</feature>
<dbReference type="CDD" id="cd04606">
    <property type="entry name" value="CBS_pair_Mg_transporter"/>
    <property type="match status" value="1"/>
</dbReference>
<dbReference type="SUPFAM" id="SSF158791">
    <property type="entry name" value="MgtE N-terminal domain-like"/>
    <property type="match status" value="1"/>
</dbReference>
<sequence>MSSPTSAAVRLTDILPTAAPGEIQAWLRSVAGPAERRHQVSRLSRAELRRLGEVLDGRTAEILLESLDDELAARAVTAMDAAVAATLLAGLDTDHATDILREMRAPARDSVLSAMPADRSEALRRVLEWPRESAAAHMIPEALAITSELTVADAVEQLRRDAVELRVDAHTSAYIYVTDRDRRLLGVAAFRDLVLADPGRHVSELMNDDLLWVSPLTDAEEAAQALEDHNLVAVPVVDADMRLLGILTQSTAAEIAEEEATEDAERQGGSEPLDMPYLRASPWHLWRKRIGWLLLLFVAEAYTGTVLRHFEEEMEAVVALAFFIPLLIGTGGNTGTQITTTLVRALATGDVRFRDVPSIVAKELSTGMLIALTMALAAVIRAWTLGVGPEVTLCVSLTIGAIVLWSSFIASILPPLLKKCRLDPALVSAPAIATIVDGTGLIIYFWIAHLTLAQLQGL</sequence>
<dbReference type="SUPFAM" id="SSF161093">
    <property type="entry name" value="MgtE membrane domain-like"/>
    <property type="match status" value="1"/>
</dbReference>
<evidence type="ECO:0000259" key="10">
    <source>
        <dbReference type="PROSITE" id="PS51371"/>
    </source>
</evidence>
<reference evidence="11" key="1">
    <citation type="submission" date="2023-07" db="EMBL/GenBank/DDBJ databases">
        <title>Degradation of tert-butanol by M. austroafricanum TBA100.</title>
        <authorList>
            <person name="Helbich S."/>
            <person name="Vainshtein Y."/>
        </authorList>
    </citation>
    <scope>NUCLEOTIDE SEQUENCE</scope>
    <source>
        <strain evidence="11">TBA100</strain>
    </source>
</reference>
<evidence type="ECO:0000256" key="2">
    <source>
        <dbReference type="ARBA" id="ARBA00009749"/>
    </source>
</evidence>
<comment type="caution">
    <text evidence="11">The sequence shown here is derived from an EMBL/GenBank/DDBJ whole genome shotgun (WGS) entry which is preliminary data.</text>
</comment>
<dbReference type="PANTHER" id="PTHR41394">
    <property type="entry name" value="MAGNESIUM TRANSPORTER MGTE"/>
    <property type="match status" value="1"/>
</dbReference>
<dbReference type="Gene3D" id="1.25.60.10">
    <property type="entry name" value="MgtE N-terminal domain-like"/>
    <property type="match status" value="1"/>
</dbReference>
<evidence type="ECO:0000256" key="4">
    <source>
        <dbReference type="ARBA" id="ARBA00022692"/>
    </source>
</evidence>
<dbReference type="RefSeq" id="WP_036368709.1">
    <property type="nucleotide sequence ID" value="NZ_CP070380.1"/>
</dbReference>
<comment type="subunit">
    <text evidence="9">Homodimer.</text>
</comment>
<feature type="transmembrane region" description="Helical" evidence="9">
    <location>
        <begin position="364"/>
        <end position="384"/>
    </location>
</feature>
<feature type="transmembrane region" description="Helical" evidence="9">
    <location>
        <begin position="425"/>
        <end position="447"/>
    </location>
</feature>
<dbReference type="InterPro" id="IPR000644">
    <property type="entry name" value="CBS_dom"/>
</dbReference>
<dbReference type="InterPro" id="IPR046342">
    <property type="entry name" value="CBS_dom_sf"/>
</dbReference>
<dbReference type="Pfam" id="PF00571">
    <property type="entry name" value="CBS"/>
    <property type="match status" value="2"/>
</dbReference>
<dbReference type="Gene3D" id="1.10.357.20">
    <property type="entry name" value="SLC41 divalent cation transporters, integral membrane domain"/>
    <property type="match status" value="1"/>
</dbReference>
<evidence type="ECO:0000256" key="3">
    <source>
        <dbReference type="ARBA" id="ARBA00022448"/>
    </source>
</evidence>
<keyword evidence="5 9" id="KW-0460">Magnesium</keyword>
<dbReference type="InterPro" id="IPR006669">
    <property type="entry name" value="MgtE_transporter"/>
</dbReference>
<keyword evidence="9" id="KW-0479">Metal-binding</keyword>
<gene>
    <name evidence="11" type="primary">mgtE</name>
    <name evidence="11" type="ORF">QYF68_01015</name>
</gene>
<evidence type="ECO:0000256" key="9">
    <source>
        <dbReference type="RuleBase" id="RU362011"/>
    </source>
</evidence>
<dbReference type="Proteomes" id="UP001172687">
    <property type="component" value="Unassembled WGS sequence"/>
</dbReference>
<name>A0ABT8H6L9_MYCAO</name>
<dbReference type="EMBL" id="JAUHTC010000007">
    <property type="protein sequence ID" value="MDN4516406.1"/>
    <property type="molecule type" value="Genomic_DNA"/>
</dbReference>
<keyword evidence="4 9" id="KW-0812">Transmembrane</keyword>